<sequence length="127" mass="13364">MASCVEDYAAQGVARRGFAFDGTVVSIAEGTTNRPGKGRIGTAGVTFAVGTWYVGGSTSEVTIDMASPGGGPRLDEVPPTYEIGTRLLVSGESRWGEGVLQDGLAWGCGFTRYYDTKTADEWRAATD</sequence>
<protein>
    <submittedName>
        <fullName evidence="1">Uncharacterized protein</fullName>
    </submittedName>
</protein>
<organism evidence="1 2">
    <name type="scientific">Nocardioides psychrotolerans</name>
    <dbReference type="NCBI Taxonomy" id="1005945"/>
    <lineage>
        <taxon>Bacteria</taxon>
        <taxon>Bacillati</taxon>
        <taxon>Actinomycetota</taxon>
        <taxon>Actinomycetes</taxon>
        <taxon>Propionibacteriales</taxon>
        <taxon>Nocardioidaceae</taxon>
        <taxon>Nocardioides</taxon>
    </lineage>
</organism>
<gene>
    <name evidence="1" type="ORF">SAMN05216561_12539</name>
</gene>
<dbReference type="AlphaFoldDB" id="A0A1I3QH73"/>
<evidence type="ECO:0000313" key="2">
    <source>
        <dbReference type="Proteomes" id="UP000198649"/>
    </source>
</evidence>
<keyword evidence="2" id="KW-1185">Reference proteome</keyword>
<dbReference type="Proteomes" id="UP000198649">
    <property type="component" value="Unassembled WGS sequence"/>
</dbReference>
<accession>A0A1I3QH73</accession>
<evidence type="ECO:0000313" key="1">
    <source>
        <dbReference type="EMBL" id="SFJ33368.1"/>
    </source>
</evidence>
<reference evidence="1 2" key="1">
    <citation type="submission" date="2016-10" db="EMBL/GenBank/DDBJ databases">
        <authorList>
            <person name="de Groot N.N."/>
        </authorList>
    </citation>
    <scope>NUCLEOTIDE SEQUENCE [LARGE SCALE GENOMIC DNA]</scope>
    <source>
        <strain evidence="1 2">CGMCC 1.11156</strain>
    </source>
</reference>
<proteinExistence type="predicted"/>
<dbReference type="EMBL" id="FOQG01000025">
    <property type="protein sequence ID" value="SFJ33368.1"/>
    <property type="molecule type" value="Genomic_DNA"/>
</dbReference>
<name>A0A1I3QH73_9ACTN</name>